<accession>A0A2A2A6G7</accession>
<dbReference type="Proteomes" id="UP000217999">
    <property type="component" value="Unassembled WGS sequence"/>
</dbReference>
<dbReference type="InterPro" id="IPR007897">
    <property type="entry name" value="PHB_accumulat"/>
</dbReference>
<dbReference type="RefSeq" id="WP_095550289.1">
    <property type="nucleotide sequence ID" value="NZ_NSJF01000005.1"/>
</dbReference>
<evidence type="ECO:0000313" key="3">
    <source>
        <dbReference type="EMBL" id="PAT34120.1"/>
    </source>
</evidence>
<comment type="caution">
    <text evidence="3">The sequence shown here is derived from an EMBL/GenBank/DDBJ whole genome shotgun (WGS) entry which is preliminary data.</text>
</comment>
<dbReference type="Pfam" id="PF05233">
    <property type="entry name" value="PHB_acc"/>
    <property type="match status" value="1"/>
</dbReference>
<protein>
    <submittedName>
        <fullName evidence="3">Polyhydroxyalkanoate synthesis repressor PhaR</fullName>
    </submittedName>
</protein>
<feature type="domain" description="PHB accumulation regulatory" evidence="1">
    <location>
        <begin position="85"/>
        <end position="124"/>
    </location>
</feature>
<sequence>MATRKKSSTETAGHGDVQGRIVKKYPNRRLYDLATSTYITLADVKQMVMQREPLVVVDAKTGENLTRSILLQIILEEEIGGSPIFSETVLAELIRFYGHAMQGFMGAYIEKTILSMAEMQAQWMEQSRQIPPELWRQWQSWGQPVMPGVVENYTEQSRQAFVRAQEQMQENVRQQTAQFWQLFGLKSG</sequence>
<feature type="domain" description="PHA accumulation regulator DNA-binding N-terminal" evidence="2">
    <location>
        <begin position="21"/>
        <end position="79"/>
    </location>
</feature>
<organism evidence="3 4">
    <name type="scientific">Vandammella animalimorsus</name>
    <dbReference type="NCBI Taxonomy" id="2029117"/>
    <lineage>
        <taxon>Bacteria</taxon>
        <taxon>Pseudomonadati</taxon>
        <taxon>Pseudomonadota</taxon>
        <taxon>Betaproteobacteria</taxon>
        <taxon>Burkholderiales</taxon>
        <taxon>Comamonadaceae</taxon>
        <taxon>Vandammella</taxon>
    </lineage>
</organism>
<dbReference type="InterPro" id="IPR010134">
    <property type="entry name" value="PHA_reg_PhaR"/>
</dbReference>
<evidence type="ECO:0000313" key="4">
    <source>
        <dbReference type="Proteomes" id="UP000217999"/>
    </source>
</evidence>
<dbReference type="InterPro" id="IPR012909">
    <property type="entry name" value="PHA_DNA-bd_N"/>
</dbReference>
<name>A0A2A2A6G7_9BURK</name>
<evidence type="ECO:0000259" key="2">
    <source>
        <dbReference type="Pfam" id="PF07879"/>
    </source>
</evidence>
<dbReference type="Pfam" id="PF07879">
    <property type="entry name" value="PHB_acc_N"/>
    <property type="match status" value="1"/>
</dbReference>
<gene>
    <name evidence="3" type="primary">phaR</name>
    <name evidence="3" type="ORF">CK620_10760</name>
</gene>
<dbReference type="AlphaFoldDB" id="A0A2A2A6G7"/>
<dbReference type="EMBL" id="NSJF01000005">
    <property type="protein sequence ID" value="PAT34120.1"/>
    <property type="molecule type" value="Genomic_DNA"/>
</dbReference>
<proteinExistence type="predicted"/>
<dbReference type="NCBIfam" id="TIGR01848">
    <property type="entry name" value="PHA_reg_PhaR"/>
    <property type="match status" value="1"/>
</dbReference>
<evidence type="ECO:0000259" key="1">
    <source>
        <dbReference type="Pfam" id="PF05233"/>
    </source>
</evidence>
<reference evidence="3 4" key="1">
    <citation type="submission" date="2017-08" db="EMBL/GenBank/DDBJ databases">
        <title>WGS of Clinical strains of the CDC Group NO-1 linked to zoonotic infections in humans.</title>
        <authorList>
            <person name="Bernier A.-M."/>
            <person name="Bernard K."/>
        </authorList>
    </citation>
    <scope>NUCLEOTIDE SEQUENCE [LARGE SCALE GENOMIC DNA]</scope>
    <source>
        <strain evidence="3 4">NML03-0146</strain>
    </source>
</reference>
<dbReference type="GO" id="GO:0006355">
    <property type="term" value="P:regulation of DNA-templated transcription"/>
    <property type="evidence" value="ECO:0007669"/>
    <property type="project" value="InterPro"/>
</dbReference>